<dbReference type="PANTHER" id="PTHR31672:SF13">
    <property type="entry name" value="F-BOX PROTEIN CPR30-LIKE"/>
    <property type="match status" value="1"/>
</dbReference>
<dbReference type="InterPro" id="IPR017451">
    <property type="entry name" value="F-box-assoc_interact_dom"/>
</dbReference>
<name>A0A2U1NA07_ARTAN</name>
<dbReference type="Proteomes" id="UP000245207">
    <property type="component" value="Unassembled WGS sequence"/>
</dbReference>
<dbReference type="Pfam" id="PF07734">
    <property type="entry name" value="FBA_1"/>
    <property type="match status" value="1"/>
</dbReference>
<comment type="caution">
    <text evidence="2">The sequence shown here is derived from an EMBL/GenBank/DDBJ whole genome shotgun (WGS) entry which is preliminary data.</text>
</comment>
<dbReference type="InterPro" id="IPR006527">
    <property type="entry name" value="F-box-assoc_dom_typ1"/>
</dbReference>
<evidence type="ECO:0000313" key="2">
    <source>
        <dbReference type="EMBL" id="PWA70345.1"/>
    </source>
</evidence>
<dbReference type="OrthoDB" id="1303199at2759"/>
<organism evidence="2 3">
    <name type="scientific">Artemisia annua</name>
    <name type="common">Sweet wormwood</name>
    <dbReference type="NCBI Taxonomy" id="35608"/>
    <lineage>
        <taxon>Eukaryota</taxon>
        <taxon>Viridiplantae</taxon>
        <taxon>Streptophyta</taxon>
        <taxon>Embryophyta</taxon>
        <taxon>Tracheophyta</taxon>
        <taxon>Spermatophyta</taxon>
        <taxon>Magnoliopsida</taxon>
        <taxon>eudicotyledons</taxon>
        <taxon>Gunneridae</taxon>
        <taxon>Pentapetalae</taxon>
        <taxon>asterids</taxon>
        <taxon>campanulids</taxon>
        <taxon>Asterales</taxon>
        <taxon>Asteraceae</taxon>
        <taxon>Asteroideae</taxon>
        <taxon>Anthemideae</taxon>
        <taxon>Artemisiinae</taxon>
        <taxon>Artemisia</taxon>
    </lineage>
</organism>
<dbReference type="AlphaFoldDB" id="A0A2U1NA07"/>
<dbReference type="PANTHER" id="PTHR31672">
    <property type="entry name" value="BNACNNG10540D PROTEIN"/>
    <property type="match status" value="1"/>
</dbReference>
<dbReference type="EMBL" id="PKPP01003260">
    <property type="protein sequence ID" value="PWA70345.1"/>
    <property type="molecule type" value="Genomic_DNA"/>
</dbReference>
<dbReference type="SUPFAM" id="SSF82171">
    <property type="entry name" value="DPP6 N-terminal domain-like"/>
    <property type="match status" value="1"/>
</dbReference>
<dbReference type="STRING" id="35608.A0A2U1NA07"/>
<sequence length="203" mass="22794">MTNDNNVYIFSLKTGTWKKIGDFLHGQTQSCASGMFSNGALHWANADQNLGPWTIVALDLAKETYCEVLQPVCGEGKENLSLGVLGQWLCVHCNSDISRELDVWVMKVYGVKDSWTKLVIPYPNDFFWIDYVVPLCISNDGKVLLRFESEFVVYDIHNSSSTQLSQNFNRWDEICIVAESLVSPCFPHIRNGSGSSVMENAIV</sequence>
<evidence type="ECO:0000313" key="3">
    <source>
        <dbReference type="Proteomes" id="UP000245207"/>
    </source>
</evidence>
<protein>
    <submittedName>
        <fullName evidence="2">F-box associated interaction domain-containing protein</fullName>
    </submittedName>
</protein>
<keyword evidence="3" id="KW-1185">Reference proteome</keyword>
<evidence type="ECO:0000259" key="1">
    <source>
        <dbReference type="Pfam" id="PF07734"/>
    </source>
</evidence>
<reference evidence="2 3" key="1">
    <citation type="journal article" date="2018" name="Mol. Plant">
        <title>The genome of Artemisia annua provides insight into the evolution of Asteraceae family and artemisinin biosynthesis.</title>
        <authorList>
            <person name="Shen Q."/>
            <person name="Zhang L."/>
            <person name="Liao Z."/>
            <person name="Wang S."/>
            <person name="Yan T."/>
            <person name="Shi P."/>
            <person name="Liu M."/>
            <person name="Fu X."/>
            <person name="Pan Q."/>
            <person name="Wang Y."/>
            <person name="Lv Z."/>
            <person name="Lu X."/>
            <person name="Zhang F."/>
            <person name="Jiang W."/>
            <person name="Ma Y."/>
            <person name="Chen M."/>
            <person name="Hao X."/>
            <person name="Li L."/>
            <person name="Tang Y."/>
            <person name="Lv G."/>
            <person name="Zhou Y."/>
            <person name="Sun X."/>
            <person name="Brodelius P.E."/>
            <person name="Rose J.K.C."/>
            <person name="Tang K."/>
        </authorList>
    </citation>
    <scope>NUCLEOTIDE SEQUENCE [LARGE SCALE GENOMIC DNA]</scope>
    <source>
        <strain evidence="3">cv. Huhao1</strain>
        <tissue evidence="2">Leaf</tissue>
    </source>
</reference>
<accession>A0A2U1NA07</accession>
<proteinExistence type="predicted"/>
<gene>
    <name evidence="2" type="ORF">CTI12_AA289250</name>
</gene>
<feature type="domain" description="F-box associated beta-propeller type 1" evidence="1">
    <location>
        <begin position="5"/>
        <end position="183"/>
    </location>
</feature>
<dbReference type="NCBIfam" id="TIGR01640">
    <property type="entry name" value="F_box_assoc_1"/>
    <property type="match status" value="1"/>
</dbReference>
<dbReference type="InterPro" id="IPR050796">
    <property type="entry name" value="SCF_F-box_component"/>
</dbReference>